<feature type="chain" id="PRO_5028158373" description="Type II secretion system protein GspC N-terminal domain-containing protein" evidence="1">
    <location>
        <begin position="22"/>
        <end position="149"/>
    </location>
</feature>
<dbReference type="OrthoDB" id="7284958at2"/>
<dbReference type="RefSeq" id="WP_143217608.1">
    <property type="nucleotide sequence ID" value="NZ_BLJP01000004.1"/>
</dbReference>
<keyword evidence="3" id="KW-1185">Reference proteome</keyword>
<evidence type="ECO:0000313" key="2">
    <source>
        <dbReference type="EMBL" id="GFE93378.1"/>
    </source>
</evidence>
<evidence type="ECO:0008006" key="4">
    <source>
        <dbReference type="Google" id="ProtNLM"/>
    </source>
</evidence>
<dbReference type="Proteomes" id="UP000548726">
    <property type="component" value="Unassembled WGS sequence"/>
</dbReference>
<evidence type="ECO:0000313" key="3">
    <source>
        <dbReference type="Proteomes" id="UP000548726"/>
    </source>
</evidence>
<gene>
    <name evidence="2" type="ORF">DmAi_14370</name>
</gene>
<evidence type="ECO:0000256" key="1">
    <source>
        <dbReference type="SAM" id="SignalP"/>
    </source>
</evidence>
<comment type="caution">
    <text evidence="2">The sequence shown here is derived from an EMBL/GenBank/DDBJ whole genome shotgun (WGS) entry which is preliminary data.</text>
</comment>
<sequence length="149" mass="15680">MSLNYVARVVVGLGVLHSVWASTPPAFSASAPPAERAASDDAVKTVLARPLFAPDRRPDATTAQVESLPVLTGIVHFAGQDGALFRGAGNSAGHLVRQGESVAGWRVVAVARESVTLERGGQQIVQRPDFQHHLDTEMADHSPAPEAAE</sequence>
<reference evidence="2 3" key="1">
    <citation type="journal article" date="2020" name="Cell Rep.">
        <title>Local necrotic cells trigger systemic immune activation via gut microbiome dysbiosis in Drosophila.</title>
        <authorList>
            <person name="Kosakamoto H."/>
            <person name="Yamauchi T."/>
            <person name="Akuzawa-Tokita Y."/>
            <person name="Nishimura K."/>
            <person name="Soga T."/>
            <person name="Murakami T."/>
            <person name="Mori H."/>
            <person name="Yamamoto K."/>
            <person name="Miyazaki R."/>
            <person name="Koto A."/>
            <person name="Miura M."/>
            <person name="Obata F."/>
        </authorList>
    </citation>
    <scope>NUCLEOTIDE SEQUENCE [LARGE SCALE GENOMIC DNA]</scope>
    <source>
        <strain evidence="2 3">Ai</strain>
    </source>
</reference>
<dbReference type="AlphaFoldDB" id="A0A6V8I6X6"/>
<dbReference type="EMBL" id="BLJP01000004">
    <property type="protein sequence ID" value="GFE93378.1"/>
    <property type="molecule type" value="Genomic_DNA"/>
</dbReference>
<feature type="signal peptide" evidence="1">
    <location>
        <begin position="1"/>
        <end position="21"/>
    </location>
</feature>
<protein>
    <recommendedName>
        <fullName evidence="4">Type II secretion system protein GspC N-terminal domain-containing protein</fullName>
    </recommendedName>
</protein>
<name>A0A6V8I6X6_9PROT</name>
<accession>A0A6V8I6X6</accession>
<proteinExistence type="predicted"/>
<organism evidence="2 3">
    <name type="scientific">Acetobacter persici</name>
    <dbReference type="NCBI Taxonomy" id="1076596"/>
    <lineage>
        <taxon>Bacteria</taxon>
        <taxon>Pseudomonadati</taxon>
        <taxon>Pseudomonadota</taxon>
        <taxon>Alphaproteobacteria</taxon>
        <taxon>Acetobacterales</taxon>
        <taxon>Acetobacteraceae</taxon>
        <taxon>Acetobacter</taxon>
    </lineage>
</organism>
<keyword evidence="1" id="KW-0732">Signal</keyword>